<dbReference type="Gene3D" id="3.40.50.1100">
    <property type="match status" value="2"/>
</dbReference>
<dbReference type="InterPro" id="IPR036052">
    <property type="entry name" value="TrpB-like_PALP_sf"/>
</dbReference>
<comment type="cofactor">
    <cofactor evidence="1">
        <name>pyridoxal 5'-phosphate</name>
        <dbReference type="ChEBI" id="CHEBI:597326"/>
    </cofactor>
</comment>
<protein>
    <submittedName>
        <fullName evidence="4">Pyridoxal-phosphate dependent enzyme</fullName>
    </submittedName>
</protein>
<evidence type="ECO:0000256" key="2">
    <source>
        <dbReference type="ARBA" id="ARBA00022898"/>
    </source>
</evidence>
<gene>
    <name evidence="4" type="ORF">N7U62_16635</name>
</gene>
<dbReference type="RefSeq" id="WP_264139169.1">
    <property type="nucleotide sequence ID" value="NZ_JAOYOD010000001.1"/>
</dbReference>
<name>A0ABT3CXI0_9BACT</name>
<evidence type="ECO:0000313" key="5">
    <source>
        <dbReference type="Proteomes" id="UP001300692"/>
    </source>
</evidence>
<evidence type="ECO:0000259" key="3">
    <source>
        <dbReference type="Pfam" id="PF00291"/>
    </source>
</evidence>
<feature type="domain" description="Tryptophan synthase beta chain-like PALP" evidence="3">
    <location>
        <begin position="17"/>
        <end position="304"/>
    </location>
</feature>
<accession>A0ABT3CXI0</accession>
<organism evidence="4 5">
    <name type="scientific">Reichenbachiella ulvae</name>
    <dbReference type="NCBI Taxonomy" id="2980104"/>
    <lineage>
        <taxon>Bacteria</taxon>
        <taxon>Pseudomonadati</taxon>
        <taxon>Bacteroidota</taxon>
        <taxon>Cytophagia</taxon>
        <taxon>Cytophagales</taxon>
        <taxon>Reichenbachiellaceae</taxon>
        <taxon>Reichenbachiella</taxon>
    </lineage>
</organism>
<dbReference type="PANTHER" id="PTHR43050">
    <property type="entry name" value="SERINE / THREONINE RACEMASE FAMILY MEMBER"/>
    <property type="match status" value="1"/>
</dbReference>
<dbReference type="Proteomes" id="UP001300692">
    <property type="component" value="Unassembled WGS sequence"/>
</dbReference>
<dbReference type="PANTHER" id="PTHR43050:SF1">
    <property type="entry name" value="SERINE RACEMASE"/>
    <property type="match status" value="1"/>
</dbReference>
<dbReference type="CDD" id="cd01562">
    <property type="entry name" value="Thr-dehyd"/>
    <property type="match status" value="1"/>
</dbReference>
<keyword evidence="2" id="KW-0663">Pyridoxal phosphate</keyword>
<dbReference type="EMBL" id="JAOYOD010000001">
    <property type="protein sequence ID" value="MCV9388312.1"/>
    <property type="molecule type" value="Genomic_DNA"/>
</dbReference>
<comment type="caution">
    <text evidence="4">The sequence shown here is derived from an EMBL/GenBank/DDBJ whole genome shotgun (WGS) entry which is preliminary data.</text>
</comment>
<sequence length="314" mass="34048">MDFPSLSDIKRAHTRIAPYIYNTQIMTSSTIDEMVGGQVFFKCENFQKIGAFKMRGAANVIMSYRPEERSAGFATHSSGNHAQAVAKAAAEAGVKAYIVMPHNAPPVKIDAVKGYGAEITFCEPTEEDRAKTCREVIERTGAIQVHPYNDARIIAGQATAAKEFIEEQPELDFMITPVGGGGLAAGSALTLGHVSPTTKMILAEPEAVNDTYLSFKSGKLQGVKDPKSVADGLLVSVGQLNFEIIKEYVHDIYCVSEEEIIQAMRLVWERMKLVIEPSSAVAVAALLKHKEKFAGKKTGIIITGGNVQVNDLPF</sequence>
<evidence type="ECO:0000256" key="1">
    <source>
        <dbReference type="ARBA" id="ARBA00001933"/>
    </source>
</evidence>
<dbReference type="SUPFAM" id="SSF53686">
    <property type="entry name" value="Tryptophan synthase beta subunit-like PLP-dependent enzymes"/>
    <property type="match status" value="1"/>
</dbReference>
<reference evidence="4 5" key="1">
    <citation type="submission" date="2022-10" db="EMBL/GenBank/DDBJ databases">
        <title>Comparative genomics and taxonomic characterization of three novel marine species of genus Reichenbachiella exhibiting antioxidant and polysaccharide degradation activities.</title>
        <authorList>
            <person name="Muhammad N."/>
            <person name="Lee Y.-J."/>
            <person name="Ko J."/>
            <person name="Kim S.-G."/>
        </authorList>
    </citation>
    <scope>NUCLEOTIDE SEQUENCE [LARGE SCALE GENOMIC DNA]</scope>
    <source>
        <strain evidence="4 5">ABR2-5</strain>
    </source>
</reference>
<dbReference type="InterPro" id="IPR001926">
    <property type="entry name" value="TrpB-like_PALP"/>
</dbReference>
<dbReference type="Pfam" id="PF00291">
    <property type="entry name" value="PALP"/>
    <property type="match status" value="1"/>
</dbReference>
<proteinExistence type="predicted"/>
<keyword evidence="5" id="KW-1185">Reference proteome</keyword>
<evidence type="ECO:0000313" key="4">
    <source>
        <dbReference type="EMBL" id="MCV9388312.1"/>
    </source>
</evidence>